<keyword evidence="1" id="KW-0677">Repeat</keyword>
<dbReference type="InterPro" id="IPR011990">
    <property type="entry name" value="TPR-like_helical_dom_sf"/>
</dbReference>
<sequence>MNRQREYLSYSRNKRQRNDIYQENLAKLLNLQQCRCICKDFLSKYDDTSSEDEIIYSNINRLQNNRNSSFRKHRRKFDRNVFDNDLQRNDIYSPETNISQACQVRMIYKKNLSSSIQIDEILIKQKQNPNDQRNIVYKGYLKKGDTFSFKSQRLAQYPFDIKLYINGHIKGHLITCCEYKYHQGDFHINQSFLIENVEKSIPCQKCQRYEKKENEQNFYSSKRLLTNHRSFENRQRLESNERTSTDDEPIEKDGTNHIIQSNNSNDETQDHHENSTRENEMISSLSSMNTIEDTLVQEENQIEQPDINQNNDSSNAENADNSINEFNRMLIQRTDNNNNNNNGGLFESLFSLFRHSLRQIEIHEPLPDRYEGNVENYVIILFGIKDELNVLNLIVNLIKIFDNIKELNLFLNTLKYEKVILITNDLFIELIQDLSSFYSIYIISNNSINNNNNHLNIRGYFSHIEMICEEIKEECSIENSCLSIEFSSSNQSFCYTQLLKETLLKIDNEGNLKKDFLDFARLHYKTNSNELNLINQYEENSRKETSILWFKKTSFIRKMLNRALSTKEIDILFKIRWFIQSLNSEIKETNDSKIVYRIDYLSENDFEKFQDKNCSNELISFNNYLICNINKPNLFQYKTNMKTILFQIETTIDILNDGEIFLPFQNIYRIKSIEEMNDCWIINLININKDDEQLYELTNDLRIQIENPIIIIQLGKLLLLNNDYCHADYFARLLFKDESLKTNPTLLASLAALHHLLGSMDNKNKNYRAARFQFEESLKIFLSFIPQDNQILSATYNNIGSMFYQDDQHDQAIIYHKKALQCQLKSSAPDIEAIATYSGNIGAVYLDQGKYNQALINYKRSLQILQQSTNYQESLSIAMIYDRIASIYWKMDKPIEALPFYQKALELELKYLPENDHKISVSYFNLSTAYAKLDQLDEAIDCAEKSVQQLLKSVPHDHPEVKENTQQLEALKRKKWLLQLYQ</sequence>
<dbReference type="PROSITE" id="PS50005">
    <property type="entry name" value="TPR"/>
    <property type="match status" value="2"/>
</dbReference>
<keyword evidence="2 3" id="KW-0802">TPR repeat</keyword>
<protein>
    <recommendedName>
        <fullName evidence="6">DUF4590 domain-containing protein</fullName>
    </recommendedName>
</protein>
<reference evidence="7" key="1">
    <citation type="submission" date="2021-02" db="EMBL/GenBank/DDBJ databases">
        <authorList>
            <person name="Nowell W R."/>
        </authorList>
    </citation>
    <scope>NUCLEOTIDE SEQUENCE</scope>
</reference>
<dbReference type="Pfam" id="PF15257">
    <property type="entry name" value="DUF4590"/>
    <property type="match status" value="1"/>
</dbReference>
<evidence type="ECO:0000313" key="7">
    <source>
        <dbReference type="EMBL" id="CAF1013514.1"/>
    </source>
</evidence>
<dbReference type="OrthoDB" id="5986190at2759"/>
<dbReference type="Gene3D" id="1.25.40.10">
    <property type="entry name" value="Tetratricopeptide repeat domain"/>
    <property type="match status" value="2"/>
</dbReference>
<organism evidence="7 8">
    <name type="scientific">Adineta steineri</name>
    <dbReference type="NCBI Taxonomy" id="433720"/>
    <lineage>
        <taxon>Eukaryota</taxon>
        <taxon>Metazoa</taxon>
        <taxon>Spiralia</taxon>
        <taxon>Gnathifera</taxon>
        <taxon>Rotifera</taxon>
        <taxon>Eurotatoria</taxon>
        <taxon>Bdelloidea</taxon>
        <taxon>Adinetida</taxon>
        <taxon>Adinetidae</taxon>
        <taxon>Adineta</taxon>
    </lineage>
</organism>
<evidence type="ECO:0000256" key="1">
    <source>
        <dbReference type="ARBA" id="ARBA00022737"/>
    </source>
</evidence>
<gene>
    <name evidence="7" type="ORF">QVE165_LOCUS15601</name>
</gene>
<accession>A0A814HUW0</accession>
<feature type="repeat" description="TPR" evidence="3">
    <location>
        <begin position="835"/>
        <end position="868"/>
    </location>
</feature>
<feature type="region of interest" description="Disordered" evidence="5">
    <location>
        <begin position="220"/>
        <end position="282"/>
    </location>
</feature>
<dbReference type="EMBL" id="CAJNOM010000085">
    <property type="protein sequence ID" value="CAF1013514.1"/>
    <property type="molecule type" value="Genomic_DNA"/>
</dbReference>
<dbReference type="Pfam" id="PF13424">
    <property type="entry name" value="TPR_12"/>
    <property type="match status" value="2"/>
</dbReference>
<dbReference type="SUPFAM" id="SSF48452">
    <property type="entry name" value="TPR-like"/>
    <property type="match status" value="2"/>
</dbReference>
<feature type="compositionally biased region" description="Polar residues" evidence="5">
    <location>
        <begin position="257"/>
        <end position="266"/>
    </location>
</feature>
<dbReference type="InterPro" id="IPR048257">
    <property type="entry name" value="DUF4590"/>
</dbReference>
<evidence type="ECO:0000256" key="5">
    <source>
        <dbReference type="SAM" id="MobiDB-lite"/>
    </source>
</evidence>
<keyword evidence="4" id="KW-0175">Coiled coil</keyword>
<evidence type="ECO:0000256" key="3">
    <source>
        <dbReference type="PROSITE-ProRule" id="PRU00339"/>
    </source>
</evidence>
<feature type="coiled-coil region" evidence="4">
    <location>
        <begin position="926"/>
        <end position="953"/>
    </location>
</feature>
<dbReference type="InterPro" id="IPR019734">
    <property type="entry name" value="TPR_rpt"/>
</dbReference>
<feature type="domain" description="DUF4590" evidence="6">
    <location>
        <begin position="117"/>
        <end position="215"/>
    </location>
</feature>
<name>A0A814HUW0_9BILA</name>
<evidence type="ECO:0000256" key="4">
    <source>
        <dbReference type="SAM" id="Coils"/>
    </source>
</evidence>
<feature type="compositionally biased region" description="Basic and acidic residues" evidence="5">
    <location>
        <begin position="268"/>
        <end position="280"/>
    </location>
</feature>
<dbReference type="AlphaFoldDB" id="A0A814HUW0"/>
<keyword evidence="8" id="KW-1185">Reference proteome</keyword>
<feature type="repeat" description="TPR" evidence="3">
    <location>
        <begin position="878"/>
        <end position="911"/>
    </location>
</feature>
<dbReference type="Proteomes" id="UP000663832">
    <property type="component" value="Unassembled WGS sequence"/>
</dbReference>
<evidence type="ECO:0000256" key="2">
    <source>
        <dbReference type="ARBA" id="ARBA00022803"/>
    </source>
</evidence>
<dbReference type="SMART" id="SM00028">
    <property type="entry name" value="TPR"/>
    <property type="match status" value="5"/>
</dbReference>
<evidence type="ECO:0000259" key="6">
    <source>
        <dbReference type="Pfam" id="PF15257"/>
    </source>
</evidence>
<dbReference type="PANTHER" id="PTHR45641">
    <property type="entry name" value="TETRATRICOPEPTIDE REPEAT PROTEIN (AFU_ORTHOLOGUE AFUA_6G03870)"/>
    <property type="match status" value="1"/>
</dbReference>
<feature type="compositionally biased region" description="Basic and acidic residues" evidence="5">
    <location>
        <begin position="229"/>
        <end position="255"/>
    </location>
</feature>
<comment type="caution">
    <text evidence="7">The sequence shown here is derived from an EMBL/GenBank/DDBJ whole genome shotgun (WGS) entry which is preliminary data.</text>
</comment>
<evidence type="ECO:0000313" key="8">
    <source>
        <dbReference type="Proteomes" id="UP000663832"/>
    </source>
</evidence>
<proteinExistence type="predicted"/>
<dbReference type="PANTHER" id="PTHR45641:SF19">
    <property type="entry name" value="NEPHROCYSTIN-3"/>
    <property type="match status" value="1"/>
</dbReference>